<name>A0ABT5K9H3_9BURK</name>
<proteinExistence type="predicted"/>
<accession>A0ABT5K9H3</accession>
<protein>
    <recommendedName>
        <fullName evidence="3">Porin</fullName>
    </recommendedName>
</protein>
<comment type="caution">
    <text evidence="1">The sequence shown here is derived from an EMBL/GenBank/DDBJ whole genome shotgun (WGS) entry which is preliminary data.</text>
</comment>
<dbReference type="EMBL" id="JAQQXR010000013">
    <property type="protein sequence ID" value="MDC8760452.1"/>
    <property type="molecule type" value="Genomic_DNA"/>
</dbReference>
<dbReference type="RefSeq" id="WP_273674245.1">
    <property type="nucleotide sequence ID" value="NZ_JAQQXR010000013.1"/>
</dbReference>
<dbReference type="Proteomes" id="UP001221208">
    <property type="component" value="Unassembled WGS sequence"/>
</dbReference>
<gene>
    <name evidence="1" type="ORF">OIK44_22945</name>
</gene>
<keyword evidence="2" id="KW-1185">Reference proteome</keyword>
<organism evidence="1 2">
    <name type="scientific">Janthinobacterium fluminis</name>
    <dbReference type="NCBI Taxonomy" id="2987524"/>
    <lineage>
        <taxon>Bacteria</taxon>
        <taxon>Pseudomonadati</taxon>
        <taxon>Pseudomonadota</taxon>
        <taxon>Betaproteobacteria</taxon>
        <taxon>Burkholderiales</taxon>
        <taxon>Oxalobacteraceae</taxon>
        <taxon>Janthinobacterium</taxon>
    </lineage>
</organism>
<sequence length="136" mass="14052">MPQAHLLAAAPLYAGAGVGGADNARLYAGYRLPSLQFRGGEAAHSAEALGYAGGAGVRGIALAYVGGYKFDAFSLHARLGLGYGGAAARRLGALYGFGSAYALDADWSLHVDWDSVPGDAARGRRTLFTTGLSRRF</sequence>
<evidence type="ECO:0000313" key="2">
    <source>
        <dbReference type="Proteomes" id="UP001221208"/>
    </source>
</evidence>
<evidence type="ECO:0008006" key="3">
    <source>
        <dbReference type="Google" id="ProtNLM"/>
    </source>
</evidence>
<reference evidence="1 2" key="1">
    <citation type="submission" date="2022-10" db="EMBL/GenBank/DDBJ databases">
        <title>Janthinobacterium sp. hw3 Genome sequencing.</title>
        <authorList>
            <person name="Park S."/>
        </authorList>
    </citation>
    <scope>NUCLEOTIDE SEQUENCE [LARGE SCALE GENOMIC DNA]</scope>
    <source>
        <strain evidence="2">hw3</strain>
    </source>
</reference>
<evidence type="ECO:0000313" key="1">
    <source>
        <dbReference type="EMBL" id="MDC8760452.1"/>
    </source>
</evidence>